<comment type="caution">
    <text evidence="17">The sequence shown here is derived from an EMBL/GenBank/DDBJ whole genome shotgun (WGS) entry which is preliminary data.</text>
</comment>
<evidence type="ECO:0000256" key="7">
    <source>
        <dbReference type="ARBA" id="ARBA00022679"/>
    </source>
</evidence>
<keyword evidence="11" id="KW-0443">Lipid metabolism</keyword>
<reference evidence="17 18" key="1">
    <citation type="submission" date="2018-05" db="EMBL/GenBank/DDBJ databases">
        <title>Draft genome sequence of Scytalidium lignicola DSM 105466, a ubiquitous saprotrophic fungus.</title>
        <authorList>
            <person name="Buettner E."/>
            <person name="Gebauer A.M."/>
            <person name="Hofrichter M."/>
            <person name="Liers C."/>
            <person name="Kellner H."/>
        </authorList>
    </citation>
    <scope>NUCLEOTIDE SEQUENCE [LARGE SCALE GENOMIC DNA]</scope>
    <source>
        <strain evidence="17 18">DSM 105466</strain>
    </source>
</reference>
<sequence>MHLTTPTNDAQRLSYILLVELLAHQFCFPVKWIDTQDVVLGQFMAERIIEIGPSNTLLNMVKRTLVLKYKTHDAVYSMRRQLLSYTKDAKTIYFEEDSTEEESVVTAEKPPVESQPPPLIIASASPAPPPAAGSLQVTDCAVTAVEIIKTLISHSLKRPVDQVAGSSSIKSLAGGRSTLQNEIIGDLNNEFGSLPESLEDLSIEELGSTIQSSFGGRLGKQSMSLIGKVISSKMPGGFNLAAVRRYLEERWGFAAGRQNSILLLAVAQQPNTRFLGDSDAKSFFDGLVKIHALISGLDLGSKQGATPVSSGAPTVVDSAVLNQLQEDQLQFDRKILELYAKKLDVNINPESTIANGKDELQAELDALTGELGEVYTTGIKPQFTPLKARVYDSYWNWAQQDLLALFYDITNTGTQISDEEVIDRVNQLTNRSSPRLLQSMQYLASQFSKSDDDRHIAAKKFINSLIDKTTDSLNLDPAVLDDSAVSSPQTAIDQNGNIRFFELTDLYLEHLDFASSHGISFTKKSVLITGAGAGSIGEKLVQGLLIGGAQVVVTSSSYSSKVTKHYQNIYTHYGAKGSRLVVLPFNQGSRQDIKNLVDYIYDEKVGLGWDLDHIIPFAAISENGREIDCIDSKSELAHRIMLTNTLRLIGEVKRRKSERNIRTRPAQVILPLSPNHGTFGNDGLYSESKLGLEALFNKWYSESWGEYLSICGVTIGWTRGTGLMSDNDIVCEGIEKLGVRTFSQSNMAFNILGLMTSSLLCACQLEPLFADLSGGMETIPNLKEVTSRLRKEIVETSRTQKAVLEETLIDSQVEGKNVHEAVPKPPIITRRANIKLDFPQLPDHEEIERLKKDLLGMVDLESVVVIAGFSEIGPYGNSRTRWEMEAFGKFSLEGCIQLAWMMGLIKHNNAKFNGKEYPGWIDVESGNPITDMEVKSKYEAHILAHTGIRVIEPKVLDGANPNKKLFLHEVVIQHDLEPFETTKETALDFEREHGDKVDITEIPESGEYYVKIKKGATLMIPKALGFNHAVGGQIPTGWDPRVYGISDDIISQVDVTALYALICTVEAFLAAGITDVYELYNYIHVSELGNCVGSGIGGMTALQKMFKQRFMDKPVQKDILAETFISTIGAWVNMLLLSSSGPTSSPVGACATAIESLDVACNMISNGKAKACLVGGVDDLTQDISYEFANMKATINATDDFARGRDAKEMSRPATTTRNGFVEAEGAGIQLITTAKLALDMGLPIYGIVALTQTAMDKISRSVPAPGKGILTIVREAPSQYPAPILNLKYRKRNLDLRLSQIDESKKDELRYLHEEVGKFKNSSQRNLQLVEYEGQRKRNIELEADRQRREALRIYGNQFWHGDHRISPLRGALAVWGLTIDDLGVASFHGTSTKLSEKNESELIHRELAQLGRTAGNEILCIFQKHLTGHPKGAAGAWMINGGLQTLSTGLVPGNSNADNIDSTLRQFSHLIFPSRTLKTNGIKAFSVTSFGFGQKGGQAIIVHPMYLFATIDEQTYHVYKQKRQARQIKGERHYVNALMTNSLCVVKERPPYGDGEAGLNFIMNPNARVETKSYGRKTVMVNSYGRTGTLRVPIVAYSGSLP</sequence>
<keyword evidence="9" id="KW-0521">NADP</keyword>
<gene>
    <name evidence="17" type="ORF">B7463_g7708</name>
</gene>
<evidence type="ECO:0000313" key="18">
    <source>
        <dbReference type="Proteomes" id="UP000258309"/>
    </source>
</evidence>
<dbReference type="PANTHER" id="PTHR10982:SF21">
    <property type="entry name" value="FATTY ACID SYNTHASE SUBUNIT BETA"/>
    <property type="match status" value="1"/>
</dbReference>
<dbReference type="Pfam" id="PF00109">
    <property type="entry name" value="ketoacyl-synt"/>
    <property type="match status" value="1"/>
</dbReference>
<dbReference type="CDD" id="cd08950">
    <property type="entry name" value="KR_fFAS_SDR_c_like"/>
    <property type="match status" value="1"/>
</dbReference>
<dbReference type="Pfam" id="PF18314">
    <property type="entry name" value="FAS_I_H"/>
    <property type="match status" value="1"/>
</dbReference>
<dbReference type="InterPro" id="IPR026025">
    <property type="entry name" value="FAS_alpha_yeast"/>
</dbReference>
<dbReference type="SUPFAM" id="SSF53901">
    <property type="entry name" value="Thiolase-like"/>
    <property type="match status" value="2"/>
</dbReference>
<dbReference type="PROSITE" id="PS52004">
    <property type="entry name" value="KS3_2"/>
    <property type="match status" value="1"/>
</dbReference>
<dbReference type="PROSITE" id="PS00606">
    <property type="entry name" value="KS3_1"/>
    <property type="match status" value="1"/>
</dbReference>
<organism evidence="17 18">
    <name type="scientific">Scytalidium lignicola</name>
    <name type="common">Hyphomycete</name>
    <dbReference type="NCBI Taxonomy" id="5539"/>
    <lineage>
        <taxon>Eukaryota</taxon>
        <taxon>Fungi</taxon>
        <taxon>Dikarya</taxon>
        <taxon>Ascomycota</taxon>
        <taxon>Pezizomycotina</taxon>
        <taxon>Leotiomycetes</taxon>
        <taxon>Leotiomycetes incertae sedis</taxon>
        <taxon>Scytalidium</taxon>
    </lineage>
</organism>
<dbReference type="GO" id="GO:0004312">
    <property type="term" value="F:fatty acid synthase activity"/>
    <property type="evidence" value="ECO:0007669"/>
    <property type="project" value="InterPro"/>
</dbReference>
<evidence type="ECO:0000259" key="15">
    <source>
        <dbReference type="PROSITE" id="PS50075"/>
    </source>
</evidence>
<name>A0A3E2H6D4_SCYLI</name>
<dbReference type="InterPro" id="IPR041550">
    <property type="entry name" value="FASI_helical"/>
</dbReference>
<dbReference type="FunFam" id="3.90.25.70:FF:000001">
    <property type="entry name" value="Fatty acid synthase subunit alpha"/>
    <property type="match status" value="1"/>
</dbReference>
<dbReference type="InterPro" id="IPR014030">
    <property type="entry name" value="Ketoacyl_synth_N"/>
</dbReference>
<evidence type="ECO:0000256" key="2">
    <source>
        <dbReference type="ARBA" id="ARBA00012948"/>
    </source>
</evidence>
<feature type="domain" description="Ketosynthase family 3 (KS3)" evidence="16">
    <location>
        <begin position="964"/>
        <end position="1505"/>
    </location>
</feature>
<feature type="active site" description="For beta-ketoacyl synthase activity" evidence="13">
    <location>
        <position position="1150"/>
    </location>
</feature>
<protein>
    <recommendedName>
        <fullName evidence="4">Fatty acid synthase subunit alpha</fullName>
        <ecNumber evidence="2">1.1.1.100</ecNumber>
        <ecNumber evidence="3">2.3.1.41</ecNumber>
    </recommendedName>
</protein>
<dbReference type="GO" id="GO:0042759">
    <property type="term" value="P:long-chain fatty acid biosynthetic process"/>
    <property type="evidence" value="ECO:0007669"/>
    <property type="project" value="InterPro"/>
</dbReference>
<dbReference type="InterPro" id="IPR014031">
    <property type="entry name" value="Ketoacyl_synth_C"/>
</dbReference>
<dbReference type="EC" id="2.3.1.41" evidence="3"/>
<dbReference type="FunFam" id="3.30.70.2490:FF:000001">
    <property type="entry name" value="Fatty acid synthase subunit alpha"/>
    <property type="match status" value="1"/>
</dbReference>
<keyword evidence="10" id="KW-0560">Oxidoreductase</keyword>
<feature type="modified residue" description="O-(pantetheine 4'-phosphoryl)serine" evidence="14">
    <location>
        <position position="177"/>
    </location>
</feature>
<keyword evidence="7" id="KW-0808">Transferase</keyword>
<evidence type="ECO:0000256" key="3">
    <source>
        <dbReference type="ARBA" id="ARBA00013191"/>
    </source>
</evidence>
<dbReference type="InterPro" id="IPR050830">
    <property type="entry name" value="Fungal_FAS"/>
</dbReference>
<feature type="domain" description="Carrier" evidence="15">
    <location>
        <begin position="142"/>
        <end position="217"/>
    </location>
</feature>
<evidence type="ECO:0000256" key="1">
    <source>
        <dbReference type="ARBA" id="ARBA00007485"/>
    </source>
</evidence>
<dbReference type="FunFam" id="3.40.50.720:FF:000168">
    <property type="entry name" value="Fatty acid synthase subunit alpha"/>
    <property type="match status" value="1"/>
</dbReference>
<keyword evidence="18" id="KW-1185">Reference proteome</keyword>
<evidence type="ECO:0000256" key="10">
    <source>
        <dbReference type="ARBA" id="ARBA00023002"/>
    </source>
</evidence>
<dbReference type="InterPro" id="IPR040899">
    <property type="entry name" value="Fas_alpha_ACP"/>
</dbReference>
<dbReference type="EC" id="1.1.1.100" evidence="2"/>
<evidence type="ECO:0000256" key="8">
    <source>
        <dbReference type="ARBA" id="ARBA00022832"/>
    </source>
</evidence>
<dbReference type="CDD" id="cd00828">
    <property type="entry name" value="elong_cond_enzymes"/>
    <property type="match status" value="1"/>
</dbReference>
<dbReference type="PIRSF" id="PIRSF000454">
    <property type="entry name" value="FAS_yeast_alpha"/>
    <property type="match status" value="1"/>
</dbReference>
<dbReference type="GO" id="GO:0004315">
    <property type="term" value="F:3-oxoacyl-[acyl-carrier-protein] synthase activity"/>
    <property type="evidence" value="ECO:0007669"/>
    <property type="project" value="UniProtKB-EC"/>
</dbReference>
<comment type="catalytic activity">
    <reaction evidence="12">
        <text>a (3R)-hydroxyacyl-[ACP] + NADP(+) = a 3-oxoacyl-[ACP] + NADPH + H(+)</text>
        <dbReference type="Rhea" id="RHEA:17397"/>
        <dbReference type="Rhea" id="RHEA-COMP:9916"/>
        <dbReference type="Rhea" id="RHEA-COMP:9945"/>
        <dbReference type="ChEBI" id="CHEBI:15378"/>
        <dbReference type="ChEBI" id="CHEBI:57783"/>
        <dbReference type="ChEBI" id="CHEBI:58349"/>
        <dbReference type="ChEBI" id="CHEBI:78776"/>
        <dbReference type="ChEBI" id="CHEBI:78827"/>
        <dbReference type="EC" id="1.1.1.100"/>
    </reaction>
</comment>
<evidence type="ECO:0000256" key="6">
    <source>
        <dbReference type="ARBA" id="ARBA00022553"/>
    </source>
</evidence>
<dbReference type="Gene3D" id="6.10.140.1410">
    <property type="match status" value="1"/>
</dbReference>
<evidence type="ECO:0000256" key="4">
    <source>
        <dbReference type="ARBA" id="ARBA00014008"/>
    </source>
</evidence>
<keyword evidence="11" id="KW-0275">Fatty acid biosynthesis</keyword>
<dbReference type="Gene3D" id="3.30.70.2490">
    <property type="match status" value="1"/>
</dbReference>
<dbReference type="PROSITE" id="PS50075">
    <property type="entry name" value="CARRIER"/>
    <property type="match status" value="1"/>
</dbReference>
<evidence type="ECO:0000256" key="14">
    <source>
        <dbReference type="PIRSR" id="PIRSR000454-4"/>
    </source>
</evidence>
<feature type="non-terminal residue" evidence="17">
    <location>
        <position position="1"/>
    </location>
</feature>
<keyword evidence="5 14" id="KW-0596">Phosphopantetheine</keyword>
<evidence type="ECO:0000259" key="16">
    <source>
        <dbReference type="PROSITE" id="PS52004"/>
    </source>
</evidence>
<evidence type="ECO:0000256" key="12">
    <source>
        <dbReference type="ARBA" id="ARBA00048508"/>
    </source>
</evidence>
<evidence type="ECO:0000313" key="17">
    <source>
        <dbReference type="EMBL" id="RFU28633.1"/>
    </source>
</evidence>
<dbReference type="GO" id="GO:0044550">
    <property type="term" value="P:secondary metabolite biosynthetic process"/>
    <property type="evidence" value="ECO:0007669"/>
    <property type="project" value="UniProtKB-ARBA"/>
</dbReference>
<dbReference type="PANTHER" id="PTHR10982">
    <property type="entry name" value="MALONYL COA-ACYL CARRIER PROTEIN TRANSACYLASE"/>
    <property type="match status" value="1"/>
</dbReference>
<dbReference type="OMA" id="SWNWVLQ"/>
<dbReference type="InterPro" id="IPR016035">
    <property type="entry name" value="Acyl_Trfase/lysoPLipase"/>
</dbReference>
<proteinExistence type="inferred from homology"/>
<dbReference type="GO" id="GO:0004316">
    <property type="term" value="F:3-oxoacyl-[acyl-carrier-protein] reductase (NADPH) activity"/>
    <property type="evidence" value="ECO:0007669"/>
    <property type="project" value="UniProtKB-EC"/>
</dbReference>
<dbReference type="OrthoDB" id="4251012at2759"/>
<dbReference type="Gene3D" id="3.40.47.10">
    <property type="match status" value="1"/>
</dbReference>
<dbReference type="InterPro" id="IPR047224">
    <property type="entry name" value="FAS_alpha_su_C"/>
</dbReference>
<comment type="similarity">
    <text evidence="1">Belongs to the thiolase-like superfamily. Fungal fatty acid synthetase subunit alpha family.</text>
</comment>
<dbReference type="Pfam" id="PF02801">
    <property type="entry name" value="Ketoacyl-synt_C"/>
    <property type="match status" value="1"/>
</dbReference>
<dbReference type="EMBL" id="NCSJ02000156">
    <property type="protein sequence ID" value="RFU28633.1"/>
    <property type="molecule type" value="Genomic_DNA"/>
</dbReference>
<evidence type="ECO:0000256" key="5">
    <source>
        <dbReference type="ARBA" id="ARBA00022450"/>
    </source>
</evidence>
<evidence type="ECO:0000256" key="13">
    <source>
        <dbReference type="PIRSR" id="PIRSR000454-1"/>
    </source>
</evidence>
<dbReference type="InterPro" id="IPR016039">
    <property type="entry name" value="Thiolase-like"/>
</dbReference>
<dbReference type="InterPro" id="IPR036291">
    <property type="entry name" value="NAD(P)-bd_dom_sf"/>
</dbReference>
<dbReference type="GO" id="GO:0008897">
    <property type="term" value="F:holo-[acyl-carrier-protein] synthase activity"/>
    <property type="evidence" value="ECO:0007669"/>
    <property type="project" value="InterPro"/>
</dbReference>
<dbReference type="STRING" id="5539.A0A3E2H6D4"/>
<dbReference type="InterPro" id="IPR018201">
    <property type="entry name" value="Ketoacyl_synth_AS"/>
</dbReference>
<evidence type="ECO:0000256" key="9">
    <source>
        <dbReference type="ARBA" id="ARBA00022857"/>
    </source>
</evidence>
<dbReference type="Proteomes" id="UP000258309">
    <property type="component" value="Unassembled WGS sequence"/>
</dbReference>
<dbReference type="InterPro" id="IPR020841">
    <property type="entry name" value="PKS_Beta-ketoAc_synthase_dom"/>
</dbReference>
<keyword evidence="6" id="KW-0597">Phosphoprotein</keyword>
<evidence type="ECO:0000256" key="11">
    <source>
        <dbReference type="ARBA" id="ARBA00023160"/>
    </source>
</evidence>
<dbReference type="Pfam" id="PF18325">
    <property type="entry name" value="Fas_alpha_ACP"/>
    <property type="match status" value="1"/>
</dbReference>
<accession>A0A3E2H6D4</accession>
<dbReference type="SUPFAM" id="SSF51735">
    <property type="entry name" value="NAD(P)-binding Rossmann-fold domains"/>
    <property type="match status" value="1"/>
</dbReference>
<feature type="non-terminal residue" evidence="17">
    <location>
        <position position="1604"/>
    </location>
</feature>
<dbReference type="Gene3D" id="3.90.25.70">
    <property type="match status" value="1"/>
</dbReference>
<dbReference type="InterPro" id="IPR009081">
    <property type="entry name" value="PP-bd_ACP"/>
</dbReference>
<dbReference type="Gene3D" id="3.40.50.720">
    <property type="entry name" value="NAD(P)-binding Rossmann-like Domain"/>
    <property type="match status" value="2"/>
</dbReference>
<keyword evidence="8" id="KW-0276">Fatty acid metabolism</keyword>
<dbReference type="GO" id="GO:0005835">
    <property type="term" value="C:fatty acid synthase complex"/>
    <property type="evidence" value="ECO:0007669"/>
    <property type="project" value="InterPro"/>
</dbReference>
<dbReference type="SUPFAM" id="SSF52151">
    <property type="entry name" value="FabD/lysophospholipase-like"/>
    <property type="match status" value="1"/>
</dbReference>
<keyword evidence="11" id="KW-0444">Lipid biosynthesis</keyword>